<dbReference type="InterPro" id="IPR001242">
    <property type="entry name" value="Condensation_dom"/>
</dbReference>
<keyword evidence="2" id="KW-0596">Phosphopantetheine</keyword>
<dbReference type="Proteomes" id="UP000247781">
    <property type="component" value="Unassembled WGS sequence"/>
</dbReference>
<dbReference type="SUPFAM" id="SSF56801">
    <property type="entry name" value="Acetyl-CoA synthetase-like"/>
    <property type="match status" value="1"/>
</dbReference>
<dbReference type="InterPro" id="IPR010071">
    <property type="entry name" value="AA_adenyl_dom"/>
</dbReference>
<dbReference type="Pfam" id="PF00975">
    <property type="entry name" value="Thioesterase"/>
    <property type="match status" value="1"/>
</dbReference>
<dbReference type="Gene3D" id="3.30.300.30">
    <property type="match status" value="1"/>
</dbReference>
<accession>A0A318HHK9</accession>
<proteinExistence type="predicted"/>
<dbReference type="SUPFAM" id="SSF47336">
    <property type="entry name" value="ACP-like"/>
    <property type="match status" value="1"/>
</dbReference>
<dbReference type="NCBIfam" id="TIGR01733">
    <property type="entry name" value="AA-adenyl-dom"/>
    <property type="match status" value="1"/>
</dbReference>
<keyword evidence="3" id="KW-0597">Phosphoprotein</keyword>
<evidence type="ECO:0000256" key="1">
    <source>
        <dbReference type="ARBA" id="ARBA00001957"/>
    </source>
</evidence>
<dbReference type="Pfam" id="PF00550">
    <property type="entry name" value="PP-binding"/>
    <property type="match status" value="1"/>
</dbReference>
<feature type="domain" description="Carrier" evidence="5">
    <location>
        <begin position="982"/>
        <end position="1058"/>
    </location>
</feature>
<dbReference type="InterPro" id="IPR000873">
    <property type="entry name" value="AMP-dep_synth/lig_dom"/>
</dbReference>
<protein>
    <submittedName>
        <fullName evidence="6">Amino acid adenylation domain-containing protein</fullName>
    </submittedName>
</protein>
<dbReference type="SUPFAM" id="SSF52777">
    <property type="entry name" value="CoA-dependent acyltransferases"/>
    <property type="match status" value="2"/>
</dbReference>
<feature type="compositionally biased region" description="Basic and acidic residues" evidence="4">
    <location>
        <begin position="977"/>
        <end position="986"/>
    </location>
</feature>
<dbReference type="UniPathway" id="UPA00011"/>
<evidence type="ECO:0000259" key="5">
    <source>
        <dbReference type="PROSITE" id="PS50075"/>
    </source>
</evidence>
<dbReference type="GO" id="GO:0043041">
    <property type="term" value="P:amino acid activation for nonribosomal peptide biosynthetic process"/>
    <property type="evidence" value="ECO:0007669"/>
    <property type="project" value="TreeGrafter"/>
</dbReference>
<dbReference type="Gene3D" id="3.40.50.1820">
    <property type="entry name" value="alpha/beta hydrolase"/>
    <property type="match status" value="1"/>
</dbReference>
<organism evidence="6 7">
    <name type="scientific">Mycolicibacterium moriokaense</name>
    <dbReference type="NCBI Taxonomy" id="39691"/>
    <lineage>
        <taxon>Bacteria</taxon>
        <taxon>Bacillati</taxon>
        <taxon>Actinomycetota</taxon>
        <taxon>Actinomycetes</taxon>
        <taxon>Mycobacteriales</taxon>
        <taxon>Mycobacteriaceae</taxon>
        <taxon>Mycolicibacterium</taxon>
    </lineage>
</organism>
<dbReference type="GO" id="GO:0031177">
    <property type="term" value="F:phosphopantetheine binding"/>
    <property type="evidence" value="ECO:0007669"/>
    <property type="project" value="InterPro"/>
</dbReference>
<dbReference type="InterPro" id="IPR009081">
    <property type="entry name" value="PP-bd_ACP"/>
</dbReference>
<comment type="caution">
    <text evidence="6">The sequence shown here is derived from an EMBL/GenBank/DDBJ whole genome shotgun (WGS) entry which is preliminary data.</text>
</comment>
<dbReference type="InterPro" id="IPR023213">
    <property type="entry name" value="CAT-like_dom_sf"/>
</dbReference>
<dbReference type="Gene3D" id="3.30.559.30">
    <property type="entry name" value="Nonribosomal peptide synthetase, condensation domain"/>
    <property type="match status" value="1"/>
</dbReference>
<dbReference type="SMART" id="SM00823">
    <property type="entry name" value="PKS_PP"/>
    <property type="match status" value="1"/>
</dbReference>
<dbReference type="Gene3D" id="3.30.559.10">
    <property type="entry name" value="Chloramphenicol acetyltransferase-like domain"/>
    <property type="match status" value="1"/>
</dbReference>
<keyword evidence="7" id="KW-1185">Reference proteome</keyword>
<evidence type="ECO:0000256" key="3">
    <source>
        <dbReference type="ARBA" id="ARBA00022553"/>
    </source>
</evidence>
<dbReference type="InterPro" id="IPR025110">
    <property type="entry name" value="AMP-bd_C"/>
</dbReference>
<feature type="region of interest" description="Disordered" evidence="4">
    <location>
        <begin position="19"/>
        <end position="44"/>
    </location>
</feature>
<reference evidence="7" key="1">
    <citation type="submission" date="2018-05" db="EMBL/GenBank/DDBJ databases">
        <authorList>
            <person name="Deangelis K."/>
            <person name="Huntemann M."/>
            <person name="Clum A."/>
            <person name="Pillay M."/>
            <person name="Palaniappan K."/>
            <person name="Varghese N."/>
            <person name="Mikhailova N."/>
            <person name="Stamatis D."/>
            <person name="Reddy T."/>
            <person name="Daum C."/>
            <person name="Shapiro N."/>
            <person name="Ivanova N."/>
            <person name="Kyrpides N."/>
            <person name="Woyke T."/>
        </authorList>
    </citation>
    <scope>NUCLEOTIDE SEQUENCE [LARGE SCALE GENOMIC DNA]</scope>
    <source>
        <strain evidence="7">GAS496</strain>
    </source>
</reference>
<comment type="cofactor">
    <cofactor evidence="1">
        <name>pantetheine 4'-phosphate</name>
        <dbReference type="ChEBI" id="CHEBI:47942"/>
    </cofactor>
</comment>
<sequence length="1304" mass="143999">MTSDTEYLDKLRRAVLEKRLSVGSSGDAESPPSRSPHTRSGPLPLSVSQNQLWYLSQLEPDSRAYNELVSIRKTGALDITAVRRALTEVVRRHESLRTTFAVLDGVPSQIVHEPTKIDVPLLDLSHCDPHEAQRRAIGVAAADTAAPYDLAHGPLLRARLIRITDEDHRLYLTMHHLLVDGVTLHSVLFPEFVTLYRDYTAGGTASLPEPEAQYSDYTVWERDWVTGQDVANRIERWRGRLDGLVPTELPVDHPRSSRRRFAGGTIPFLIEHGTVERLRNAAQEVGATLFHALAAVNAWWLHSYTGSHDVAFGTPHDLRYRKGLSMVAGYCVTPLVVRCEVSGRETFTTLMERMREVVTDAVSDAVPFETLVGELDAPRDPRNDPLFQAALVLRPPLTAPTDEWSLHVMESEVSDAVAATKSDINIELTERPEGHITGRLFFSTELFERETAYEMTQHWRRLVEAAARQPGIAMTDHDLVTADDRARQLCWNPPAVEGISSETINDLLRSQVERTPEAVAVQVGDEALTYRQLDQRAAAIAAQLMARGVGRDSVVAALLHRSTDLVAALLGILKAGAAFLPLDPRHPAVRNDFRIDDAGAAVVLTEKDLPGRAATADDFEPVAVSPRDLACVMYTSGSTGRPKGVLLEHRNFTNVMRTHLQTFGVDASDTVLSVSSVIFDVCIGDILCALGCGARLVLATEDQVMDPVALARLISDSDATYMMATPTAWAALIASGWSGDRRLKAACAGETLTDALAEDLLQRCAAVWNAWGPTEVTVNAGAARVEPGQTVTVGTPFPGVRIHVVDQRGRVQPIGVPGEVAIGGVGVSRGYLNRPDEQKLRFVNEPCDRNELVYRTGDRGRFLPDGRLQHLGRFDEQVKIRGIRIEPAEIETTLSEHPDVKACAVVAREAPNGERQLVAYVIGEQPDDGVARDWLRRHLPEYMVPSAFVHLDAFPTTATGKLDKTALPAPSPQRGARRGDQGPRDDVERRVAELWMELLGVSVTDVNTDFFDMGGHSLLAVRLIYETQRTFGISLSLSIFVESGRTVANLAALVRDPSFDDHSETDTVPPVHFIFPDYPSAVSVRHFAAQWGSNQPVHPLMLPVPEEQFDRSRGIEWLAGELLPDIRERQPHGPYALVGYSAGAIVAYELAWQLIEAGEEVSWLGILDTPPPHTTRQFRTALGRLRRVYRLPVREQWAKYSEVMRRTLSRLDGPPLVRQFDPGLGRDITCRYDRRGHTVPLHLFVTEGTAAFVGEDVLGWDQFHDGSVTVHHLPGSHRSLLHQPVVDQLVPIMLESLSYDGEPG</sequence>
<dbReference type="Pfam" id="PF00668">
    <property type="entry name" value="Condensation"/>
    <property type="match status" value="1"/>
</dbReference>
<name>A0A318HHK9_9MYCO</name>
<dbReference type="GO" id="GO:0003824">
    <property type="term" value="F:catalytic activity"/>
    <property type="evidence" value="ECO:0007669"/>
    <property type="project" value="InterPro"/>
</dbReference>
<dbReference type="PANTHER" id="PTHR45527">
    <property type="entry name" value="NONRIBOSOMAL PEPTIDE SYNTHETASE"/>
    <property type="match status" value="1"/>
</dbReference>
<dbReference type="FunFam" id="3.30.300.30:FF:000010">
    <property type="entry name" value="Enterobactin synthetase component F"/>
    <property type="match status" value="1"/>
</dbReference>
<dbReference type="Pfam" id="PF13193">
    <property type="entry name" value="AMP-binding_C"/>
    <property type="match status" value="1"/>
</dbReference>
<evidence type="ECO:0000256" key="2">
    <source>
        <dbReference type="ARBA" id="ARBA00022450"/>
    </source>
</evidence>
<dbReference type="PROSITE" id="PS00455">
    <property type="entry name" value="AMP_BINDING"/>
    <property type="match status" value="1"/>
</dbReference>
<dbReference type="PROSITE" id="PS50075">
    <property type="entry name" value="CARRIER"/>
    <property type="match status" value="1"/>
</dbReference>
<feature type="region of interest" description="Disordered" evidence="4">
    <location>
        <begin position="961"/>
        <end position="986"/>
    </location>
</feature>
<dbReference type="RefSeq" id="WP_110316254.1">
    <property type="nucleotide sequence ID" value="NZ_QJJU01000006.1"/>
</dbReference>
<dbReference type="EMBL" id="QJJU01000006">
    <property type="protein sequence ID" value="PXX09264.1"/>
    <property type="molecule type" value="Genomic_DNA"/>
</dbReference>
<dbReference type="OrthoDB" id="3671989at2"/>
<dbReference type="GO" id="GO:0044550">
    <property type="term" value="P:secondary metabolite biosynthetic process"/>
    <property type="evidence" value="ECO:0007669"/>
    <property type="project" value="TreeGrafter"/>
</dbReference>
<dbReference type="SUPFAM" id="SSF53474">
    <property type="entry name" value="alpha/beta-Hydrolases"/>
    <property type="match status" value="1"/>
</dbReference>
<evidence type="ECO:0000256" key="4">
    <source>
        <dbReference type="SAM" id="MobiDB-lite"/>
    </source>
</evidence>
<dbReference type="CDD" id="cd19531">
    <property type="entry name" value="LCL_NRPS-like"/>
    <property type="match status" value="1"/>
</dbReference>
<dbReference type="PANTHER" id="PTHR45527:SF1">
    <property type="entry name" value="FATTY ACID SYNTHASE"/>
    <property type="match status" value="1"/>
</dbReference>
<gene>
    <name evidence="6" type="ORF">C8E89_106191</name>
</gene>
<evidence type="ECO:0000313" key="6">
    <source>
        <dbReference type="EMBL" id="PXX09264.1"/>
    </source>
</evidence>
<dbReference type="Pfam" id="PF00501">
    <property type="entry name" value="AMP-binding"/>
    <property type="match status" value="1"/>
</dbReference>
<dbReference type="InterPro" id="IPR020845">
    <property type="entry name" value="AMP-binding_CS"/>
</dbReference>
<dbReference type="InterPro" id="IPR020806">
    <property type="entry name" value="PKS_PP-bd"/>
</dbReference>
<dbReference type="InterPro" id="IPR001031">
    <property type="entry name" value="Thioesterase"/>
</dbReference>
<reference evidence="6 7" key="2">
    <citation type="submission" date="2018-06" db="EMBL/GenBank/DDBJ databases">
        <title>Sequencing of bacterial isolates from soil warming experiment in Harvard Forest, Massachusetts, USA.</title>
        <authorList>
            <person name="Deangelis K.PhD."/>
        </authorList>
    </citation>
    <scope>NUCLEOTIDE SEQUENCE [LARGE SCALE GENOMIC DNA]</scope>
    <source>
        <strain evidence="6 7">GAS496</strain>
    </source>
</reference>
<dbReference type="Gene3D" id="1.10.1200.10">
    <property type="entry name" value="ACP-like"/>
    <property type="match status" value="1"/>
</dbReference>
<dbReference type="GO" id="GO:0005737">
    <property type="term" value="C:cytoplasm"/>
    <property type="evidence" value="ECO:0007669"/>
    <property type="project" value="TreeGrafter"/>
</dbReference>
<dbReference type="InterPro" id="IPR042099">
    <property type="entry name" value="ANL_N_sf"/>
</dbReference>
<dbReference type="InterPro" id="IPR029058">
    <property type="entry name" value="AB_hydrolase_fold"/>
</dbReference>
<dbReference type="InterPro" id="IPR036736">
    <property type="entry name" value="ACP-like_sf"/>
</dbReference>
<evidence type="ECO:0000313" key="7">
    <source>
        <dbReference type="Proteomes" id="UP000247781"/>
    </source>
</evidence>
<dbReference type="InterPro" id="IPR045851">
    <property type="entry name" value="AMP-bd_C_sf"/>
</dbReference>
<dbReference type="Gene3D" id="3.40.50.12780">
    <property type="entry name" value="N-terminal domain of ligase-like"/>
    <property type="match status" value="1"/>
</dbReference>
<dbReference type="GO" id="GO:0008610">
    <property type="term" value="P:lipid biosynthetic process"/>
    <property type="evidence" value="ECO:0007669"/>
    <property type="project" value="UniProtKB-ARBA"/>
</dbReference>
<dbReference type="CDD" id="cd05930">
    <property type="entry name" value="A_NRPS"/>
    <property type="match status" value="1"/>
</dbReference>